<evidence type="ECO:0000313" key="3">
    <source>
        <dbReference type="EMBL" id="ADB30905.1"/>
    </source>
</evidence>
<dbReference type="AlphaFoldDB" id="D2PPE3"/>
<evidence type="ECO:0000256" key="2">
    <source>
        <dbReference type="SAM" id="MobiDB-lite"/>
    </source>
</evidence>
<keyword evidence="1" id="KW-0175">Coiled coil</keyword>
<dbReference type="EMBL" id="CP001736">
    <property type="protein sequence ID" value="ADB30905.1"/>
    <property type="molecule type" value="Genomic_DNA"/>
</dbReference>
<feature type="compositionally biased region" description="Low complexity" evidence="2">
    <location>
        <begin position="17"/>
        <end position="32"/>
    </location>
</feature>
<gene>
    <name evidence="3" type="ordered locus">Kfla_1811</name>
</gene>
<accession>D2PPE3</accession>
<dbReference type="OrthoDB" id="3816430at2"/>
<reference evidence="4" key="1">
    <citation type="submission" date="2009-09" db="EMBL/GenBank/DDBJ databases">
        <title>The complete genome of Kribbella flavida DSM 17836.</title>
        <authorList>
            <consortium name="US DOE Joint Genome Institute (JGI-PGF)"/>
            <person name="Lucas S."/>
            <person name="Copeland A."/>
            <person name="Lapidus A."/>
            <person name="Glavina del Rio T."/>
            <person name="Dalin E."/>
            <person name="Tice H."/>
            <person name="Bruce D."/>
            <person name="Goodwin L."/>
            <person name="Pitluck S."/>
            <person name="Kyrpides N."/>
            <person name="Mavromatis K."/>
            <person name="Ivanova N."/>
            <person name="Saunders E."/>
            <person name="Brettin T."/>
            <person name="Detter J.C."/>
            <person name="Han C."/>
            <person name="Larimer F."/>
            <person name="Land M."/>
            <person name="Hauser L."/>
            <person name="Markowitz V."/>
            <person name="Cheng J.-F."/>
            <person name="Hugenholtz P."/>
            <person name="Woyke T."/>
            <person name="Wu D."/>
            <person name="Pukall R."/>
            <person name="Klenk H.-P."/>
            <person name="Eisen J.A."/>
        </authorList>
    </citation>
    <scope>NUCLEOTIDE SEQUENCE [LARGE SCALE GENOMIC DNA]</scope>
    <source>
        <strain evidence="4">DSM 17836 / JCM 10339 / NBRC 14399</strain>
    </source>
</reference>
<dbReference type="Proteomes" id="UP000007967">
    <property type="component" value="Chromosome"/>
</dbReference>
<dbReference type="HOGENOM" id="CLU_979290_0_0_11"/>
<sequence length="284" mass="29032">MSFTAGGPRRDDFFKLPGQNGAGAPPEPGAKAPVDRTAALPVGAFRPVTPMPQRLFEHERERAAARADGDTIRAERALRSTVADLDVALATAVVLLRAAEHPKVRERVAGAIADLVAASEAEPAAGEAGVAGDEAAAGVGRAAYRPLQAVALFLGLAEQDVSEVVDALTEHGVAGPIGQATARVDELRERLRKVEATRDQVELDRLLTSLAGIATVVSIAGAATPLGALSGGDPRIADAAKSGVVALTAVVLQEADGEELVENACATAETAYPVLLAALTPPTP</sequence>
<keyword evidence="4" id="KW-1185">Reference proteome</keyword>
<dbReference type="KEGG" id="kfl:Kfla_1811"/>
<evidence type="ECO:0000256" key="1">
    <source>
        <dbReference type="SAM" id="Coils"/>
    </source>
</evidence>
<evidence type="ECO:0000313" key="4">
    <source>
        <dbReference type="Proteomes" id="UP000007967"/>
    </source>
</evidence>
<protein>
    <submittedName>
        <fullName evidence="3">Uncharacterized protein</fullName>
    </submittedName>
</protein>
<proteinExistence type="predicted"/>
<feature type="coiled-coil region" evidence="1">
    <location>
        <begin position="177"/>
        <end position="204"/>
    </location>
</feature>
<feature type="region of interest" description="Disordered" evidence="2">
    <location>
        <begin position="1"/>
        <end position="34"/>
    </location>
</feature>
<reference evidence="3 4" key="2">
    <citation type="journal article" date="2010" name="Stand. Genomic Sci.">
        <title>Complete genome sequence of Kribbella flavida type strain (IFO 14399).</title>
        <authorList>
            <person name="Pukall R."/>
            <person name="Lapidus A."/>
            <person name="Glavina Del Rio T."/>
            <person name="Copeland A."/>
            <person name="Tice H."/>
            <person name="Cheng J.-F."/>
            <person name="Lucas S."/>
            <person name="Chen F."/>
            <person name="Nolan M."/>
            <person name="LaButti K."/>
            <person name="Pati A."/>
            <person name="Ivanova N."/>
            <person name="Mavrommatis K."/>
            <person name="Mikhailova N."/>
            <person name="Pitluck S."/>
            <person name="Bruce D."/>
            <person name="Goodwin L."/>
            <person name="Land M."/>
            <person name="Hauser L."/>
            <person name="Chang Y.-J."/>
            <person name="Jeffries C.D."/>
            <person name="Chen A."/>
            <person name="Palaniappan K."/>
            <person name="Chain P."/>
            <person name="Rohde M."/>
            <person name="Goeker M."/>
            <person name="Bristow J."/>
            <person name="Eisen J.A."/>
            <person name="Markowitz V."/>
            <person name="Hugenholtz P."/>
            <person name="Kyrpides N.C."/>
            <person name="Klenk H.-P."/>
            <person name="Brettin T."/>
        </authorList>
    </citation>
    <scope>NUCLEOTIDE SEQUENCE [LARGE SCALE GENOMIC DNA]</scope>
    <source>
        <strain evidence="4">DSM 17836 / JCM 10339 / NBRC 14399</strain>
    </source>
</reference>
<organism evidence="3 4">
    <name type="scientific">Kribbella flavida (strain DSM 17836 / JCM 10339 / NBRC 14399)</name>
    <dbReference type="NCBI Taxonomy" id="479435"/>
    <lineage>
        <taxon>Bacteria</taxon>
        <taxon>Bacillati</taxon>
        <taxon>Actinomycetota</taxon>
        <taxon>Actinomycetes</taxon>
        <taxon>Propionibacteriales</taxon>
        <taxon>Kribbellaceae</taxon>
        <taxon>Kribbella</taxon>
    </lineage>
</organism>
<dbReference type="RefSeq" id="WP_012919461.1">
    <property type="nucleotide sequence ID" value="NC_013729.1"/>
</dbReference>
<name>D2PPE3_KRIFD</name>